<feature type="transmembrane region" description="Helical" evidence="1">
    <location>
        <begin position="20"/>
        <end position="38"/>
    </location>
</feature>
<keyword evidence="1" id="KW-1133">Transmembrane helix</keyword>
<dbReference type="Proteomes" id="UP000234479">
    <property type="component" value="Unassembled WGS sequence"/>
</dbReference>
<dbReference type="RefSeq" id="WP_101718423.1">
    <property type="nucleotide sequence ID" value="NZ_PJRS01000022.1"/>
</dbReference>
<evidence type="ECO:0000313" key="3">
    <source>
        <dbReference type="Proteomes" id="UP000234479"/>
    </source>
</evidence>
<dbReference type="OrthoDB" id="7190512at2"/>
<feature type="transmembrane region" description="Helical" evidence="1">
    <location>
        <begin position="68"/>
        <end position="87"/>
    </location>
</feature>
<comment type="caution">
    <text evidence="2">The sequence shown here is derived from an EMBL/GenBank/DDBJ whole genome shotgun (WGS) entry which is preliminary data.</text>
</comment>
<reference evidence="2 3" key="1">
    <citation type="submission" date="2017-12" db="EMBL/GenBank/DDBJ databases">
        <title>The genome sequence of Caulobacter sp. 410.</title>
        <authorList>
            <person name="Gao J."/>
            <person name="Mao X."/>
            <person name="Sun J."/>
        </authorList>
    </citation>
    <scope>NUCLEOTIDE SEQUENCE [LARGE SCALE GENOMIC DNA]</scope>
    <source>
        <strain evidence="2 3">410</strain>
    </source>
</reference>
<feature type="transmembrane region" description="Helical" evidence="1">
    <location>
        <begin position="124"/>
        <end position="148"/>
    </location>
</feature>
<evidence type="ECO:0008006" key="4">
    <source>
        <dbReference type="Google" id="ProtNLM"/>
    </source>
</evidence>
<gene>
    <name evidence="2" type="ORF">SGCZBJ_13030</name>
</gene>
<feature type="transmembrane region" description="Helical" evidence="1">
    <location>
        <begin position="99"/>
        <end position="118"/>
    </location>
</feature>
<dbReference type="EMBL" id="PJRS01000022">
    <property type="protein sequence ID" value="PLR25150.1"/>
    <property type="molecule type" value="Genomic_DNA"/>
</dbReference>
<accession>A0A2N5DGE7</accession>
<name>A0A2N5DGE7_9CAUL</name>
<proteinExistence type="predicted"/>
<organism evidence="2 3">
    <name type="scientific">Caulobacter zeae</name>
    <dbReference type="NCBI Taxonomy" id="2055137"/>
    <lineage>
        <taxon>Bacteria</taxon>
        <taxon>Pseudomonadati</taxon>
        <taxon>Pseudomonadota</taxon>
        <taxon>Alphaproteobacteria</taxon>
        <taxon>Caulobacterales</taxon>
        <taxon>Caulobacteraceae</taxon>
        <taxon>Caulobacter</taxon>
    </lineage>
</organism>
<dbReference type="AlphaFoldDB" id="A0A2N5DGE7"/>
<keyword evidence="3" id="KW-1185">Reference proteome</keyword>
<evidence type="ECO:0000256" key="1">
    <source>
        <dbReference type="SAM" id="Phobius"/>
    </source>
</evidence>
<keyword evidence="1" id="KW-0472">Membrane</keyword>
<protein>
    <recommendedName>
        <fullName evidence="4">DUF805 domain-containing protein</fullName>
    </recommendedName>
</protein>
<sequence length="174" mass="17994">MPFFALLFSPRGAIGRGPFWLGLFLLLGLEIGGFLAFGRHGAAPMAAIPLVGPWLVDVSGPALGFDGWIPGLAILALQGWVSGVLCLKRLRDMGHGPWPLVGVWGLDLILTGGLMAWMGHLQGMAVIVPIFTGAGASGLLWLALLGWLGVEPGPRRAGAAPAPAFTPAQTLTAG</sequence>
<keyword evidence="1" id="KW-0812">Transmembrane</keyword>
<evidence type="ECO:0000313" key="2">
    <source>
        <dbReference type="EMBL" id="PLR25150.1"/>
    </source>
</evidence>